<reference evidence="17" key="1">
    <citation type="journal article" date="2013" name="Extremophiles">
        <title>Proteinivorax tanatarense gen. nov., sp. nov., an anaerobic, haloalkaliphilic, proteolytic bacterium isolated from a decaying algal bloom, and proposal of Proteinivoraceae fam. nov.</title>
        <authorList>
            <person name="Kevbrin V."/>
            <person name="Boltyanskaya Y."/>
            <person name="Zhilina T."/>
            <person name="Kolganova T."/>
            <person name="Lavrentjeva E."/>
            <person name="Kuznetsov B."/>
        </authorList>
    </citation>
    <scope>NUCLEOTIDE SEQUENCE</scope>
    <source>
        <strain evidence="17">Z-910T</strain>
    </source>
</reference>
<keyword evidence="6 9" id="KW-0627">Porphyrin biosynthesis</keyword>
<feature type="domain" description="Tetrapyrrole biosynthesis glutamyl-tRNA reductase dimerisation" evidence="14">
    <location>
        <begin position="319"/>
        <end position="412"/>
    </location>
</feature>
<comment type="subunit">
    <text evidence="9">Homodimer.</text>
</comment>
<dbReference type="Gene3D" id="3.40.50.720">
    <property type="entry name" value="NAD(P)-binding Rossmann-like Domain"/>
    <property type="match status" value="1"/>
</dbReference>
<evidence type="ECO:0000256" key="6">
    <source>
        <dbReference type="ARBA" id="ARBA00023244"/>
    </source>
</evidence>
<evidence type="ECO:0000256" key="9">
    <source>
        <dbReference type="HAMAP-Rule" id="MF_00087"/>
    </source>
</evidence>
<comment type="similarity">
    <text evidence="2 9 13">Belongs to the glutamyl-tRNA reductase family.</text>
</comment>
<evidence type="ECO:0000259" key="16">
    <source>
        <dbReference type="Pfam" id="PF05201"/>
    </source>
</evidence>
<comment type="pathway">
    <text evidence="1 9 13">Porphyrin-containing compound metabolism; protoporphyrin-IX biosynthesis; 5-aminolevulinate from L-glutamyl-tRNA(Glu): step 1/2.</text>
</comment>
<sequence>MSILVFSINHKKSNIEFREKVAFKNKDIDKVLEIIKKSSICKEGVILSTCNRTELIGSFDDLTLGEKWCKKIFYDTFSIAEWEMAGKYEFKKNDEAIFYLYRLCCGLESIVLGEDQILGQVKKAHEKAMEKGASGKILNKLFLGAVTAAKDIRSNTKISENPLSLSYIAVKQAQKKLGSLKNSRALVVGYGKMSRLTVTHLLELGVREVYICNRSPEKVKTNKSKEITSVSYKEKYDFINKVDIIISATSAPHYIYHYNDFEKTYRNNPIVLIDIAIPRDIDPRISNIQGASLYHIDNLKEIAQENIKFREKLLNEISREIETRVNDFIRWRRSVPIHSKIAEIHHHNDLLVDEGLEQMFKKIDNLNQRECKIIEETIKSMVKRMWKKPIIQMKYASEQGDCEEALEFAKKYLGCKN</sequence>
<evidence type="ECO:0000256" key="10">
    <source>
        <dbReference type="PIRSR" id="PIRSR000445-1"/>
    </source>
</evidence>
<dbReference type="InterPro" id="IPR006151">
    <property type="entry name" value="Shikm_DH/Glu-tRNA_Rdtase"/>
</dbReference>
<dbReference type="SUPFAM" id="SSF51735">
    <property type="entry name" value="NAD(P)-binding Rossmann-fold domains"/>
    <property type="match status" value="1"/>
</dbReference>
<organism evidence="17">
    <name type="scientific">Proteinivorax tanatarense</name>
    <dbReference type="NCBI Taxonomy" id="1260629"/>
    <lineage>
        <taxon>Bacteria</taxon>
        <taxon>Bacillati</taxon>
        <taxon>Bacillota</taxon>
        <taxon>Clostridia</taxon>
        <taxon>Eubacteriales</taxon>
        <taxon>Proteinivoracaceae</taxon>
        <taxon>Proteinivorax</taxon>
    </lineage>
</organism>
<dbReference type="Pfam" id="PF00745">
    <property type="entry name" value="GlutR_dimer"/>
    <property type="match status" value="1"/>
</dbReference>
<dbReference type="GO" id="GO:0019353">
    <property type="term" value="P:protoporphyrinogen IX biosynthetic process from glutamate"/>
    <property type="evidence" value="ECO:0007669"/>
    <property type="project" value="TreeGrafter"/>
</dbReference>
<feature type="binding site" evidence="9 11">
    <location>
        <begin position="49"/>
        <end position="52"/>
    </location>
    <ligand>
        <name>substrate</name>
    </ligand>
</feature>
<dbReference type="SUPFAM" id="SSF69075">
    <property type="entry name" value="Glutamyl tRNA-reductase dimerization domain"/>
    <property type="match status" value="1"/>
</dbReference>
<dbReference type="EMBL" id="CP158367">
    <property type="protein sequence ID" value="XBX74311.1"/>
    <property type="molecule type" value="Genomic_DNA"/>
</dbReference>
<dbReference type="InterPro" id="IPR015896">
    <property type="entry name" value="4pyrrol_synth_GluRdtase_dimer"/>
</dbReference>
<name>A0AAU7VK46_9FIRM</name>
<accession>A0AAU7VK46</accession>
<evidence type="ECO:0000256" key="2">
    <source>
        <dbReference type="ARBA" id="ARBA00005916"/>
    </source>
</evidence>
<proteinExistence type="inferred from homology"/>
<dbReference type="GO" id="GO:0050661">
    <property type="term" value="F:NADP binding"/>
    <property type="evidence" value="ECO:0007669"/>
    <property type="project" value="InterPro"/>
</dbReference>
<dbReference type="InterPro" id="IPR000343">
    <property type="entry name" value="4pyrrol_synth_GluRdtase"/>
</dbReference>
<feature type="binding site" evidence="9 11">
    <location>
        <position position="120"/>
    </location>
    <ligand>
        <name>substrate</name>
    </ligand>
</feature>
<dbReference type="EC" id="1.2.1.70" evidence="3 9"/>
<dbReference type="InterPro" id="IPR018214">
    <property type="entry name" value="GluRdtase_CS"/>
</dbReference>
<dbReference type="PIRSF" id="PIRSF000445">
    <property type="entry name" value="4pyrrol_synth_GluRdtase"/>
    <property type="match status" value="1"/>
</dbReference>
<dbReference type="Pfam" id="PF05201">
    <property type="entry name" value="GlutR_N"/>
    <property type="match status" value="1"/>
</dbReference>
<comment type="domain">
    <text evidence="9">Possesses an unusual extended V-shaped dimeric structure with each monomer consisting of three distinct domains arranged along a curved 'spinal' alpha-helix. The N-terminal catalytic domain specifically recognizes the glutamate moiety of the substrate. The second domain is the NADPH-binding domain, and the third C-terminal domain is responsible for dimerization.</text>
</comment>
<evidence type="ECO:0000259" key="15">
    <source>
        <dbReference type="Pfam" id="PF01488"/>
    </source>
</evidence>
<protein>
    <recommendedName>
        <fullName evidence="8 9">Glutamyl-tRNA reductase</fullName>
        <shortName evidence="9">GluTR</shortName>
        <ecNumber evidence="3 9">1.2.1.70</ecNumber>
    </recommendedName>
</protein>
<evidence type="ECO:0000256" key="1">
    <source>
        <dbReference type="ARBA" id="ARBA00005059"/>
    </source>
</evidence>
<comment type="catalytic activity">
    <reaction evidence="7 9 13">
        <text>(S)-4-amino-5-oxopentanoate + tRNA(Glu) + NADP(+) = L-glutamyl-tRNA(Glu) + NADPH + H(+)</text>
        <dbReference type="Rhea" id="RHEA:12344"/>
        <dbReference type="Rhea" id="RHEA-COMP:9663"/>
        <dbReference type="Rhea" id="RHEA-COMP:9680"/>
        <dbReference type="ChEBI" id="CHEBI:15378"/>
        <dbReference type="ChEBI" id="CHEBI:57501"/>
        <dbReference type="ChEBI" id="CHEBI:57783"/>
        <dbReference type="ChEBI" id="CHEBI:58349"/>
        <dbReference type="ChEBI" id="CHEBI:78442"/>
        <dbReference type="ChEBI" id="CHEBI:78520"/>
        <dbReference type="EC" id="1.2.1.70"/>
    </reaction>
</comment>
<dbReference type="InterPro" id="IPR036453">
    <property type="entry name" value="GluRdtase_dimer_dom_sf"/>
</dbReference>
<dbReference type="Gene3D" id="3.30.460.30">
    <property type="entry name" value="Glutamyl-tRNA reductase, N-terminal domain"/>
    <property type="match status" value="1"/>
</dbReference>
<evidence type="ECO:0000256" key="3">
    <source>
        <dbReference type="ARBA" id="ARBA00012970"/>
    </source>
</evidence>
<feature type="binding site" evidence="9 11">
    <location>
        <position position="109"/>
    </location>
    <ligand>
        <name>substrate</name>
    </ligand>
</feature>
<evidence type="ECO:0000256" key="4">
    <source>
        <dbReference type="ARBA" id="ARBA00022857"/>
    </source>
</evidence>
<dbReference type="PANTHER" id="PTHR43013:SF1">
    <property type="entry name" value="GLUTAMYL-TRNA REDUCTASE"/>
    <property type="match status" value="1"/>
</dbReference>
<gene>
    <name evidence="9 17" type="primary">hemA</name>
    <name evidence="17" type="ORF">PRVXT_002343</name>
</gene>
<feature type="binding site" evidence="9 12">
    <location>
        <begin position="189"/>
        <end position="194"/>
    </location>
    <ligand>
        <name>NADP(+)</name>
        <dbReference type="ChEBI" id="CHEBI:58349"/>
    </ligand>
</feature>
<evidence type="ECO:0000256" key="7">
    <source>
        <dbReference type="ARBA" id="ARBA00047464"/>
    </source>
</evidence>
<dbReference type="NCBIfam" id="TIGR01035">
    <property type="entry name" value="hemA"/>
    <property type="match status" value="1"/>
</dbReference>
<comment type="caution">
    <text evidence="9">Lacks conserved residue(s) required for the propagation of feature annotation.</text>
</comment>
<feature type="domain" description="Glutamyl-tRNA reductase N-terminal" evidence="16">
    <location>
        <begin position="7"/>
        <end position="156"/>
    </location>
</feature>
<dbReference type="CDD" id="cd05213">
    <property type="entry name" value="NAD_bind_Glutamyl_tRNA_reduct"/>
    <property type="match status" value="1"/>
</dbReference>
<dbReference type="InterPro" id="IPR036291">
    <property type="entry name" value="NAD(P)-bd_dom_sf"/>
</dbReference>
<dbReference type="FunFam" id="3.30.460.30:FF:000001">
    <property type="entry name" value="Glutamyl-tRNA reductase"/>
    <property type="match status" value="1"/>
</dbReference>
<keyword evidence="5 9" id="KW-0560">Oxidoreductase</keyword>
<feature type="active site" description="Nucleophile" evidence="9 10">
    <location>
        <position position="50"/>
    </location>
</feature>
<keyword evidence="4 9" id="KW-0521">NADP</keyword>
<dbReference type="PANTHER" id="PTHR43013">
    <property type="entry name" value="GLUTAMYL-TRNA REDUCTASE"/>
    <property type="match status" value="1"/>
</dbReference>
<dbReference type="HAMAP" id="MF_00087">
    <property type="entry name" value="Glu_tRNA_reductase"/>
    <property type="match status" value="1"/>
</dbReference>
<feature type="binding site" evidence="9 11">
    <location>
        <begin position="114"/>
        <end position="116"/>
    </location>
    <ligand>
        <name>substrate</name>
    </ligand>
</feature>
<evidence type="ECO:0000259" key="14">
    <source>
        <dbReference type="Pfam" id="PF00745"/>
    </source>
</evidence>
<evidence type="ECO:0000313" key="17">
    <source>
        <dbReference type="EMBL" id="XBX74311.1"/>
    </source>
</evidence>
<comment type="miscellaneous">
    <text evidence="9">During catalysis, the active site Cys acts as a nucleophile attacking the alpha-carbonyl group of tRNA-bound glutamate with the formation of a thioester intermediate between enzyme and glutamate, and the concomitant release of tRNA(Glu). The thioester intermediate is finally reduced by direct hydride transfer from NADPH, to form the product GSA.</text>
</comment>
<dbReference type="InterPro" id="IPR015895">
    <property type="entry name" value="4pyrrol_synth_GluRdtase_N"/>
</dbReference>
<reference evidence="17" key="2">
    <citation type="submission" date="2024-06" db="EMBL/GenBank/DDBJ databases">
        <authorList>
            <person name="Petrova K.O."/>
            <person name="Toshchakov S.V."/>
            <person name="Boltjanskaja Y.V."/>
            <person name="Kevbrin V."/>
        </authorList>
    </citation>
    <scope>NUCLEOTIDE SEQUENCE</scope>
    <source>
        <strain evidence="17">Z-910T</strain>
    </source>
</reference>
<evidence type="ECO:0000256" key="8">
    <source>
        <dbReference type="ARBA" id="ARBA00068659"/>
    </source>
</evidence>
<dbReference type="PROSITE" id="PS00747">
    <property type="entry name" value="GLUTR"/>
    <property type="match status" value="1"/>
</dbReference>
<evidence type="ECO:0000256" key="11">
    <source>
        <dbReference type="PIRSR" id="PIRSR000445-2"/>
    </source>
</evidence>
<evidence type="ECO:0000256" key="5">
    <source>
        <dbReference type="ARBA" id="ARBA00023002"/>
    </source>
</evidence>
<dbReference type="SUPFAM" id="SSF69742">
    <property type="entry name" value="Glutamyl tRNA-reductase catalytic, N-terminal domain"/>
    <property type="match status" value="1"/>
</dbReference>
<dbReference type="AlphaFoldDB" id="A0AAU7VK46"/>
<evidence type="ECO:0000256" key="13">
    <source>
        <dbReference type="RuleBase" id="RU000584"/>
    </source>
</evidence>
<dbReference type="Pfam" id="PF01488">
    <property type="entry name" value="Shikimate_DH"/>
    <property type="match status" value="1"/>
</dbReference>
<feature type="domain" description="Quinate/shikimate 5-dehydrogenase/glutamyl-tRNA reductase" evidence="15">
    <location>
        <begin position="172"/>
        <end position="302"/>
    </location>
</feature>
<comment type="function">
    <text evidence="9">Catalyzes the NADPH-dependent reduction of glutamyl-tRNA(Glu) to glutamate 1-semialdehyde (GSA).</text>
</comment>
<dbReference type="InterPro" id="IPR036343">
    <property type="entry name" value="GluRdtase_N_sf"/>
</dbReference>
<dbReference type="GO" id="GO:0008883">
    <property type="term" value="F:glutamyl-tRNA reductase activity"/>
    <property type="evidence" value="ECO:0007669"/>
    <property type="project" value="UniProtKB-UniRule"/>
</dbReference>
<dbReference type="RefSeq" id="WP_350343065.1">
    <property type="nucleotide sequence ID" value="NZ_CP158367.1"/>
</dbReference>
<evidence type="ECO:0000256" key="12">
    <source>
        <dbReference type="PIRSR" id="PIRSR000445-3"/>
    </source>
</evidence>
<dbReference type="FunFam" id="3.40.50.720:FF:000031">
    <property type="entry name" value="Glutamyl-tRNA reductase"/>
    <property type="match status" value="1"/>
</dbReference>